<proteinExistence type="inferred from homology"/>
<evidence type="ECO:0000256" key="3">
    <source>
        <dbReference type="ARBA" id="ARBA00022801"/>
    </source>
</evidence>
<comment type="caution">
    <text evidence="7">The sequence shown here is derived from an EMBL/GenBank/DDBJ whole genome shotgun (WGS) entry which is preliminary data.</text>
</comment>
<comment type="similarity">
    <text evidence="1 5">Belongs to the glycosyl hydrolase 43 family.</text>
</comment>
<dbReference type="Pfam" id="PF17851">
    <property type="entry name" value="GH43_C2"/>
    <property type="match status" value="1"/>
</dbReference>
<reference evidence="7 8" key="1">
    <citation type="submission" date="2024-07" db="EMBL/GenBank/DDBJ databases">
        <title>Section-level genome sequencing and comparative genomics of Aspergillus sections Usti and Cavernicolus.</title>
        <authorList>
            <consortium name="Lawrence Berkeley National Laboratory"/>
            <person name="Nybo J.L."/>
            <person name="Vesth T.C."/>
            <person name="Theobald S."/>
            <person name="Frisvad J.C."/>
            <person name="Larsen T.O."/>
            <person name="Kjaerboelling I."/>
            <person name="Rothschild-Mancinelli K."/>
            <person name="Lyhne E.K."/>
            <person name="Kogle M.E."/>
            <person name="Barry K."/>
            <person name="Clum A."/>
            <person name="Na H."/>
            <person name="Ledsgaard L."/>
            <person name="Lin J."/>
            <person name="Lipzen A."/>
            <person name="Kuo A."/>
            <person name="Riley R."/>
            <person name="Mondo S."/>
            <person name="Labutti K."/>
            <person name="Haridas S."/>
            <person name="Pangalinan J."/>
            <person name="Salamov A.A."/>
            <person name="Simmons B.A."/>
            <person name="Magnuson J.K."/>
            <person name="Chen J."/>
            <person name="Drula E."/>
            <person name="Henrissat B."/>
            <person name="Wiebenga A."/>
            <person name="Lubbers R.J."/>
            <person name="Gomes A.C."/>
            <person name="Makela M.R."/>
            <person name="Stajich J."/>
            <person name="Grigoriev I.V."/>
            <person name="Mortensen U.H."/>
            <person name="De Vries R.P."/>
            <person name="Baker S.E."/>
            <person name="Andersen M.R."/>
        </authorList>
    </citation>
    <scope>NUCLEOTIDE SEQUENCE [LARGE SCALE GENOMIC DNA]</scope>
    <source>
        <strain evidence="7 8">CBS 588.65</strain>
    </source>
</reference>
<evidence type="ECO:0000256" key="1">
    <source>
        <dbReference type="ARBA" id="ARBA00009865"/>
    </source>
</evidence>
<sequence>MRTGAKLSAEVVIWEGHSKIIPEGPHIYKRDGWYYLIDAEGGTHEGHRIAMARAKDIWGPYESCGHNPILPPATGHAYCQGNGHGDLVQDVRGEWWLVCLGVRKDREGRIALGRETFLAPVEWPEGESWPRIRLIPRTLQRGDNHEASLCSVSKPVAPSPFIPTMDYVSIRHSAGEHCEISPDGRTISLTPSETDLCECTGQPTSFTGRRQRLLEGSATATMLVPQPSTEQGLKIGLAYYKDEHRYVRIYYDTLTTTLNFELVNRAKHPPLKIQKTITGYNQWDVQHTRIGFRVLYNEKFLHFLYRFETNKSPETWKSVPGGLIDTLDLAAADFTGPVIGVFAIGLGSERCTFEDVSI</sequence>
<dbReference type="InterPro" id="IPR041542">
    <property type="entry name" value="GH43_C2"/>
</dbReference>
<dbReference type="Proteomes" id="UP001610334">
    <property type="component" value="Unassembled WGS sequence"/>
</dbReference>
<dbReference type="Gene3D" id="2.60.120.200">
    <property type="match status" value="1"/>
</dbReference>
<dbReference type="PANTHER" id="PTHR42812:SF12">
    <property type="entry name" value="BETA-XYLOSIDASE-RELATED"/>
    <property type="match status" value="1"/>
</dbReference>
<protein>
    <submittedName>
        <fullName evidence="7">Glycosyl hydrolase</fullName>
    </submittedName>
</protein>
<dbReference type="GO" id="GO:0016787">
    <property type="term" value="F:hydrolase activity"/>
    <property type="evidence" value="ECO:0007669"/>
    <property type="project" value="UniProtKB-KW"/>
</dbReference>
<keyword evidence="8" id="KW-1185">Reference proteome</keyword>
<organism evidence="7 8">
    <name type="scientific">Aspergillus granulosus</name>
    <dbReference type="NCBI Taxonomy" id="176169"/>
    <lineage>
        <taxon>Eukaryota</taxon>
        <taxon>Fungi</taxon>
        <taxon>Dikarya</taxon>
        <taxon>Ascomycota</taxon>
        <taxon>Pezizomycotina</taxon>
        <taxon>Eurotiomycetes</taxon>
        <taxon>Eurotiomycetidae</taxon>
        <taxon>Eurotiales</taxon>
        <taxon>Aspergillaceae</taxon>
        <taxon>Aspergillus</taxon>
        <taxon>Aspergillus subgen. Nidulantes</taxon>
    </lineage>
</organism>
<keyword evidence="2" id="KW-0732">Signal</keyword>
<dbReference type="Pfam" id="PF04616">
    <property type="entry name" value="Glyco_hydro_43"/>
    <property type="match status" value="1"/>
</dbReference>
<dbReference type="InterPro" id="IPR051795">
    <property type="entry name" value="Glycosyl_Hydrlase_43"/>
</dbReference>
<accession>A0ABR4HDB8</accession>
<evidence type="ECO:0000256" key="4">
    <source>
        <dbReference type="ARBA" id="ARBA00023295"/>
    </source>
</evidence>
<dbReference type="Gene3D" id="2.115.10.20">
    <property type="entry name" value="Glycosyl hydrolase domain, family 43"/>
    <property type="match status" value="1"/>
</dbReference>
<dbReference type="SUPFAM" id="SSF75005">
    <property type="entry name" value="Arabinanase/levansucrase/invertase"/>
    <property type="match status" value="1"/>
</dbReference>
<keyword evidence="4 5" id="KW-0326">Glycosidase</keyword>
<evidence type="ECO:0000256" key="5">
    <source>
        <dbReference type="RuleBase" id="RU361187"/>
    </source>
</evidence>
<evidence type="ECO:0000313" key="7">
    <source>
        <dbReference type="EMBL" id="KAL2813401.1"/>
    </source>
</evidence>
<keyword evidence="3 5" id="KW-0378">Hydrolase</keyword>
<dbReference type="InterPro" id="IPR023296">
    <property type="entry name" value="Glyco_hydro_beta-prop_sf"/>
</dbReference>
<dbReference type="EMBL" id="JBFXLT010000040">
    <property type="protein sequence ID" value="KAL2813401.1"/>
    <property type="molecule type" value="Genomic_DNA"/>
</dbReference>
<dbReference type="InterPro" id="IPR013320">
    <property type="entry name" value="ConA-like_dom_sf"/>
</dbReference>
<dbReference type="PANTHER" id="PTHR42812">
    <property type="entry name" value="BETA-XYLOSIDASE"/>
    <property type="match status" value="1"/>
</dbReference>
<gene>
    <name evidence="7" type="ORF">BJX63DRAFT_394342</name>
</gene>
<name>A0ABR4HDB8_9EURO</name>
<dbReference type="InterPro" id="IPR006710">
    <property type="entry name" value="Glyco_hydro_43"/>
</dbReference>
<dbReference type="SUPFAM" id="SSF49899">
    <property type="entry name" value="Concanavalin A-like lectins/glucanases"/>
    <property type="match status" value="1"/>
</dbReference>
<evidence type="ECO:0000313" key="8">
    <source>
        <dbReference type="Proteomes" id="UP001610334"/>
    </source>
</evidence>
<feature type="domain" description="Beta-xylosidase C-terminal Concanavalin A-like" evidence="6">
    <location>
        <begin position="179"/>
        <end position="349"/>
    </location>
</feature>
<evidence type="ECO:0000256" key="2">
    <source>
        <dbReference type="ARBA" id="ARBA00022729"/>
    </source>
</evidence>
<evidence type="ECO:0000259" key="6">
    <source>
        <dbReference type="Pfam" id="PF17851"/>
    </source>
</evidence>